<dbReference type="AlphaFoldDB" id="A0A9Q1G3K5"/>
<gene>
    <name evidence="2" type="ORF">SKAU_G00049410</name>
</gene>
<organism evidence="2 3">
    <name type="scientific">Synaphobranchus kaupii</name>
    <name type="common">Kaup's arrowtooth eel</name>
    <dbReference type="NCBI Taxonomy" id="118154"/>
    <lineage>
        <taxon>Eukaryota</taxon>
        <taxon>Metazoa</taxon>
        <taxon>Chordata</taxon>
        <taxon>Craniata</taxon>
        <taxon>Vertebrata</taxon>
        <taxon>Euteleostomi</taxon>
        <taxon>Actinopterygii</taxon>
        <taxon>Neopterygii</taxon>
        <taxon>Teleostei</taxon>
        <taxon>Anguilliformes</taxon>
        <taxon>Synaphobranchidae</taxon>
        <taxon>Synaphobranchus</taxon>
    </lineage>
</organism>
<proteinExistence type="predicted"/>
<feature type="region of interest" description="Disordered" evidence="1">
    <location>
        <begin position="85"/>
        <end position="123"/>
    </location>
</feature>
<evidence type="ECO:0000313" key="2">
    <source>
        <dbReference type="EMBL" id="KAJ8374361.1"/>
    </source>
</evidence>
<evidence type="ECO:0000313" key="3">
    <source>
        <dbReference type="Proteomes" id="UP001152622"/>
    </source>
</evidence>
<protein>
    <submittedName>
        <fullName evidence="2">Uncharacterized protein</fullName>
    </submittedName>
</protein>
<keyword evidence="3" id="KW-1185">Reference proteome</keyword>
<accession>A0A9Q1G3K5</accession>
<sequence>MLPGACVPLPEAEARHAICHVSSFGQPPAFSMNCNFFATMPAPVAPATNDTVAEEPHVTPGQQDPAAHGHMHHKLIHIHLHEASATGLLSESNESGEVPVVKRDAPADPGPPQGPPPEVMGPGIQLCPGRLRYF</sequence>
<name>A0A9Q1G3K5_SYNKA</name>
<evidence type="ECO:0000256" key="1">
    <source>
        <dbReference type="SAM" id="MobiDB-lite"/>
    </source>
</evidence>
<comment type="caution">
    <text evidence="2">The sequence shown here is derived from an EMBL/GenBank/DDBJ whole genome shotgun (WGS) entry which is preliminary data.</text>
</comment>
<feature type="compositionally biased region" description="Pro residues" evidence="1">
    <location>
        <begin position="108"/>
        <end position="119"/>
    </location>
</feature>
<reference evidence="2" key="1">
    <citation type="journal article" date="2023" name="Science">
        <title>Genome structures resolve the early diversification of teleost fishes.</title>
        <authorList>
            <person name="Parey E."/>
            <person name="Louis A."/>
            <person name="Montfort J."/>
            <person name="Bouchez O."/>
            <person name="Roques C."/>
            <person name="Iampietro C."/>
            <person name="Lluch J."/>
            <person name="Castinel A."/>
            <person name="Donnadieu C."/>
            <person name="Desvignes T."/>
            <person name="Floi Bucao C."/>
            <person name="Jouanno E."/>
            <person name="Wen M."/>
            <person name="Mejri S."/>
            <person name="Dirks R."/>
            <person name="Jansen H."/>
            <person name="Henkel C."/>
            <person name="Chen W.J."/>
            <person name="Zahm M."/>
            <person name="Cabau C."/>
            <person name="Klopp C."/>
            <person name="Thompson A.W."/>
            <person name="Robinson-Rechavi M."/>
            <person name="Braasch I."/>
            <person name="Lecointre G."/>
            <person name="Bobe J."/>
            <person name="Postlethwait J.H."/>
            <person name="Berthelot C."/>
            <person name="Roest Crollius H."/>
            <person name="Guiguen Y."/>
        </authorList>
    </citation>
    <scope>NUCLEOTIDE SEQUENCE</scope>
    <source>
        <strain evidence="2">WJC10195</strain>
    </source>
</reference>
<dbReference type="EMBL" id="JAINUF010000002">
    <property type="protein sequence ID" value="KAJ8374361.1"/>
    <property type="molecule type" value="Genomic_DNA"/>
</dbReference>
<dbReference type="Proteomes" id="UP001152622">
    <property type="component" value="Chromosome 2"/>
</dbReference>
<feature type="region of interest" description="Disordered" evidence="1">
    <location>
        <begin position="50"/>
        <end position="70"/>
    </location>
</feature>